<feature type="domain" description="Dihydroorotate dehydrogenase catalytic" evidence="7">
    <location>
        <begin position="90"/>
        <end position="281"/>
    </location>
</feature>
<dbReference type="STRING" id="1265313.HRUBRA_02442"/>
<gene>
    <name evidence="8" type="ORF">HRUBRA_02442</name>
</gene>
<dbReference type="UniPathway" id="UPA00070"/>
<evidence type="ECO:0000313" key="9">
    <source>
        <dbReference type="Proteomes" id="UP000029640"/>
    </source>
</evidence>
<name>A0A095WWI3_9GAMM</name>
<dbReference type="EMBL" id="AUVB01000077">
    <property type="protein sequence ID" value="KGE03004.1"/>
    <property type="molecule type" value="Genomic_DNA"/>
</dbReference>
<dbReference type="Proteomes" id="UP000029640">
    <property type="component" value="Unassembled WGS sequence"/>
</dbReference>
<proteinExistence type="predicted"/>
<dbReference type="RefSeq" id="WP_035515977.1">
    <property type="nucleotide sequence ID" value="NZ_KN234759.1"/>
</dbReference>
<keyword evidence="3" id="KW-0285">Flavoprotein</keyword>
<comment type="pathway">
    <text evidence="2">Pyrimidine metabolism; UMP biosynthesis via de novo pathway.</text>
</comment>
<keyword evidence="4" id="KW-0288">FMN</keyword>
<dbReference type="eggNOG" id="COG0167">
    <property type="taxonomic scope" value="Bacteria"/>
</dbReference>
<evidence type="ECO:0000256" key="5">
    <source>
        <dbReference type="ARBA" id="ARBA00022975"/>
    </source>
</evidence>
<dbReference type="GO" id="GO:0004152">
    <property type="term" value="F:dihydroorotate dehydrogenase activity"/>
    <property type="evidence" value="ECO:0007669"/>
    <property type="project" value="InterPro"/>
</dbReference>
<dbReference type="Pfam" id="PF01180">
    <property type="entry name" value="DHO_dh"/>
    <property type="match status" value="1"/>
</dbReference>
<keyword evidence="5" id="KW-0665">Pyrimidine biosynthesis</keyword>
<sequence length="337" mass="36201">MADLSSAYLGLALKNPLIPSSSPLTGDLDGARRLEDAGAAAIVLPSLFEETILAEEARMTRFLDDQGIGHGEADSFRPLPARFQGTEETYLNRLRQLKEALAIPVIASLNGTTDGGWLSHATSLAEAGADALELNIYYLAADPLATAAAVEARYLAVAEKLVASVDLPVAVKLSPQFTAPLDLVRALERVGVRGVALFNRFYQPDIDLETLEVVPRLALSTPEEALLRIRWTAMLRGHTRCAIAVTGGFHSADDALKALLAGADVVHLCSVLLREGPAALAAMLVALRCWLEEREYESVDQLKGSLSCQHAPDPAAYARANYVQVLENYSVPSGVRF</sequence>
<comment type="caution">
    <text evidence="8">The sequence shown here is derived from an EMBL/GenBank/DDBJ whole genome shotgun (WGS) entry which is preliminary data.</text>
</comment>
<keyword evidence="6" id="KW-0560">Oxidoreductase</keyword>
<dbReference type="NCBIfam" id="NF005741">
    <property type="entry name" value="PRK07565.1"/>
    <property type="match status" value="1"/>
</dbReference>
<accession>A0A095WWI3</accession>
<organism evidence="8 9">
    <name type="scientific">Pseudohaliea rubra DSM 19751</name>
    <dbReference type="NCBI Taxonomy" id="1265313"/>
    <lineage>
        <taxon>Bacteria</taxon>
        <taxon>Pseudomonadati</taxon>
        <taxon>Pseudomonadota</taxon>
        <taxon>Gammaproteobacteria</taxon>
        <taxon>Cellvibrionales</taxon>
        <taxon>Halieaceae</taxon>
        <taxon>Pseudohaliea</taxon>
    </lineage>
</organism>
<dbReference type="GO" id="GO:0005737">
    <property type="term" value="C:cytoplasm"/>
    <property type="evidence" value="ECO:0007669"/>
    <property type="project" value="InterPro"/>
</dbReference>
<dbReference type="GO" id="GO:0044205">
    <property type="term" value="P:'de novo' UMP biosynthetic process"/>
    <property type="evidence" value="ECO:0007669"/>
    <property type="project" value="UniProtKB-UniPathway"/>
</dbReference>
<evidence type="ECO:0000313" key="8">
    <source>
        <dbReference type="EMBL" id="KGE03004.1"/>
    </source>
</evidence>
<evidence type="ECO:0000256" key="3">
    <source>
        <dbReference type="ARBA" id="ARBA00022630"/>
    </source>
</evidence>
<evidence type="ECO:0000256" key="1">
    <source>
        <dbReference type="ARBA" id="ARBA00001917"/>
    </source>
</evidence>
<protein>
    <submittedName>
        <fullName evidence="8">Putative dihydropyrimidine dehydrogenase [NADP+], similar to dihydroorotate dehydrogenase</fullName>
    </submittedName>
</protein>
<dbReference type="GO" id="GO:0006207">
    <property type="term" value="P:'de novo' pyrimidine nucleobase biosynthetic process"/>
    <property type="evidence" value="ECO:0007669"/>
    <property type="project" value="TreeGrafter"/>
</dbReference>
<comment type="cofactor">
    <cofactor evidence="1">
        <name>FMN</name>
        <dbReference type="ChEBI" id="CHEBI:58210"/>
    </cofactor>
</comment>
<evidence type="ECO:0000256" key="4">
    <source>
        <dbReference type="ARBA" id="ARBA00022643"/>
    </source>
</evidence>
<dbReference type="InterPro" id="IPR013785">
    <property type="entry name" value="Aldolase_TIM"/>
</dbReference>
<dbReference type="Gene3D" id="3.20.20.70">
    <property type="entry name" value="Aldolase class I"/>
    <property type="match status" value="1"/>
</dbReference>
<dbReference type="PANTHER" id="PTHR48109:SF3">
    <property type="entry name" value="SLL0744 PROTEIN"/>
    <property type="match status" value="1"/>
</dbReference>
<dbReference type="PANTHER" id="PTHR48109">
    <property type="entry name" value="DIHYDROOROTATE DEHYDROGENASE (QUINONE), MITOCHONDRIAL-RELATED"/>
    <property type="match status" value="1"/>
</dbReference>
<reference evidence="8 9" key="1">
    <citation type="journal article" date="2014" name="Genome Announc.">
        <title>Genome Sequence of Gammaproteobacterial Pseudohaliea rubra Type Strain DSM 19751, Isolated from Coastal Seawater of the Mediterranean Sea.</title>
        <authorList>
            <person name="Spring S."/>
            <person name="Fiebig A."/>
            <person name="Riedel T."/>
            <person name="Goker M."/>
            <person name="Klenk H.P."/>
        </authorList>
    </citation>
    <scope>NUCLEOTIDE SEQUENCE [LARGE SCALE GENOMIC DNA]</scope>
    <source>
        <strain evidence="8 9">DSM 19751</strain>
    </source>
</reference>
<dbReference type="PIRSF" id="PIRSF000164">
    <property type="entry name" value="DHO_oxidase"/>
    <property type="match status" value="1"/>
</dbReference>
<evidence type="ECO:0000259" key="7">
    <source>
        <dbReference type="Pfam" id="PF01180"/>
    </source>
</evidence>
<keyword evidence="9" id="KW-1185">Reference proteome</keyword>
<dbReference type="InterPro" id="IPR005720">
    <property type="entry name" value="Dihydroorotate_DH_cat"/>
</dbReference>
<dbReference type="InterPro" id="IPR012135">
    <property type="entry name" value="Dihydroorotate_DH_1_2"/>
</dbReference>
<dbReference type="AlphaFoldDB" id="A0A095WWI3"/>
<dbReference type="InterPro" id="IPR050074">
    <property type="entry name" value="DHO_dehydrogenase"/>
</dbReference>
<dbReference type="HOGENOM" id="CLU_042042_4_0_6"/>
<evidence type="ECO:0000256" key="2">
    <source>
        <dbReference type="ARBA" id="ARBA00004725"/>
    </source>
</evidence>
<dbReference type="SUPFAM" id="SSF51395">
    <property type="entry name" value="FMN-linked oxidoreductases"/>
    <property type="match status" value="1"/>
</dbReference>
<evidence type="ECO:0000256" key="6">
    <source>
        <dbReference type="ARBA" id="ARBA00023002"/>
    </source>
</evidence>
<dbReference type="OrthoDB" id="9794954at2"/>